<sequence length="78" mass="9140">MDKIDEIIEFYLKHITDDKPITARHCIKALPSIAKYKPDLKLDIENALYKADPTKFNESMRPLVEKDIQKALKDIRKL</sequence>
<gene>
    <name evidence="1" type="ORF">SDC9_209542</name>
</gene>
<proteinExistence type="predicted"/>
<reference evidence="1" key="1">
    <citation type="submission" date="2019-08" db="EMBL/GenBank/DDBJ databases">
        <authorList>
            <person name="Kucharzyk K."/>
            <person name="Murdoch R.W."/>
            <person name="Higgins S."/>
            <person name="Loffler F."/>
        </authorList>
    </citation>
    <scope>NUCLEOTIDE SEQUENCE</scope>
</reference>
<comment type="caution">
    <text evidence="1">The sequence shown here is derived from an EMBL/GenBank/DDBJ whole genome shotgun (WGS) entry which is preliminary data.</text>
</comment>
<protein>
    <submittedName>
        <fullName evidence="1">Uncharacterized protein</fullName>
    </submittedName>
</protein>
<name>A0A645JDK6_9ZZZZ</name>
<accession>A0A645JDK6</accession>
<organism evidence="1">
    <name type="scientific">bioreactor metagenome</name>
    <dbReference type="NCBI Taxonomy" id="1076179"/>
    <lineage>
        <taxon>unclassified sequences</taxon>
        <taxon>metagenomes</taxon>
        <taxon>ecological metagenomes</taxon>
    </lineage>
</organism>
<evidence type="ECO:0000313" key="1">
    <source>
        <dbReference type="EMBL" id="MPN61798.1"/>
    </source>
</evidence>
<dbReference type="EMBL" id="VSSQ01138944">
    <property type="protein sequence ID" value="MPN61798.1"/>
    <property type="molecule type" value="Genomic_DNA"/>
</dbReference>
<dbReference type="AlphaFoldDB" id="A0A645JDK6"/>